<sequence>MLRHYGRKLTIAHFTLTISTCLFLHRIIVFVLLHTLLAELGLAGRRGHRGRHCRRQRRRTLRILSAARAKARRLGRRTVPLGRSAALHLRMVHAVEPVLVGIGVRMGRCVVVVGVRLVDVVVVVGSVGTRVWVSGGHGVAHTLRLGRQLVLALALALVLVLVLVLETGPALCLLLFDVGLKLERAFGAGLAEVAEQVDVLLDLLVVGCAAALDHLLETLEAFANVQIVLVYLVNFAAKLKIGAQYFVHVELGVVGVADHLFHLVQVVGGVGEGGELAALGGRLARVLFVVDGGGLWLGVLGVQVAQQDEVLFGVENGPADFVELFVEDARVVRACLVRALVQLFVLELAQRRRRELALDQLVAVVQMKCDRRVARLALTL</sequence>
<protein>
    <submittedName>
        <fullName evidence="2">Uncharacterized protein</fullName>
    </submittedName>
</protein>
<keyword evidence="3" id="KW-1185">Reference proteome</keyword>
<proteinExistence type="predicted"/>
<comment type="caution">
    <text evidence="2">The sequence shown here is derived from an EMBL/GenBank/DDBJ whole genome shotgun (WGS) entry which is preliminary data.</text>
</comment>
<evidence type="ECO:0000313" key="3">
    <source>
        <dbReference type="Proteomes" id="UP000276133"/>
    </source>
</evidence>
<evidence type="ECO:0000313" key="2">
    <source>
        <dbReference type="EMBL" id="RNA43915.1"/>
    </source>
</evidence>
<keyword evidence="1" id="KW-1133">Transmembrane helix</keyword>
<keyword evidence="1" id="KW-0812">Transmembrane</keyword>
<accession>A0A3M7T7E2</accession>
<evidence type="ECO:0000256" key="1">
    <source>
        <dbReference type="SAM" id="Phobius"/>
    </source>
</evidence>
<dbReference type="Proteomes" id="UP000276133">
    <property type="component" value="Unassembled WGS sequence"/>
</dbReference>
<organism evidence="2 3">
    <name type="scientific">Brachionus plicatilis</name>
    <name type="common">Marine rotifer</name>
    <name type="synonym">Brachionus muelleri</name>
    <dbReference type="NCBI Taxonomy" id="10195"/>
    <lineage>
        <taxon>Eukaryota</taxon>
        <taxon>Metazoa</taxon>
        <taxon>Spiralia</taxon>
        <taxon>Gnathifera</taxon>
        <taxon>Rotifera</taxon>
        <taxon>Eurotatoria</taxon>
        <taxon>Monogononta</taxon>
        <taxon>Pseudotrocha</taxon>
        <taxon>Ploima</taxon>
        <taxon>Brachionidae</taxon>
        <taxon>Brachionus</taxon>
    </lineage>
</organism>
<reference evidence="2 3" key="1">
    <citation type="journal article" date="2018" name="Sci. Rep.">
        <title>Genomic signatures of local adaptation to the degree of environmental predictability in rotifers.</title>
        <authorList>
            <person name="Franch-Gras L."/>
            <person name="Hahn C."/>
            <person name="Garcia-Roger E.M."/>
            <person name="Carmona M.J."/>
            <person name="Serra M."/>
            <person name="Gomez A."/>
        </authorList>
    </citation>
    <scope>NUCLEOTIDE SEQUENCE [LARGE SCALE GENOMIC DNA]</scope>
    <source>
        <strain evidence="2">HYR1</strain>
    </source>
</reference>
<feature type="transmembrane region" description="Helical" evidence="1">
    <location>
        <begin position="149"/>
        <end position="176"/>
    </location>
</feature>
<feature type="transmembrane region" description="Helical" evidence="1">
    <location>
        <begin position="23"/>
        <end position="42"/>
    </location>
</feature>
<name>A0A3M7T7E2_BRAPC</name>
<dbReference type="EMBL" id="REGN01000172">
    <property type="protein sequence ID" value="RNA43915.1"/>
    <property type="molecule type" value="Genomic_DNA"/>
</dbReference>
<keyword evidence="1" id="KW-0472">Membrane</keyword>
<gene>
    <name evidence="2" type="ORF">BpHYR1_001300</name>
</gene>
<dbReference type="AlphaFoldDB" id="A0A3M7T7E2"/>